<feature type="transmembrane region" description="Helical" evidence="1">
    <location>
        <begin position="582"/>
        <end position="603"/>
    </location>
</feature>
<feature type="transmembrane region" description="Helical" evidence="1">
    <location>
        <begin position="370"/>
        <end position="390"/>
    </location>
</feature>
<evidence type="ECO:0000313" key="3">
    <source>
        <dbReference type="Proteomes" id="UP001642464"/>
    </source>
</evidence>
<sequence>DFGCAGSRLGTTTRGMCWRGQMLSDLRWPLLLVLAQARFEAHVITDRVLKRAGHLPSHVEMKTALHAIEDVFGYGDAARCGVVAELHETAWKPYEGGDVLPCGKHLATNCTISYHQMHCPEECPYLAPDMHFPCQFSCHTADECAKSNVDLAYADDNFLLCGKCSVTACALCDTESTCTRCHSGFHVNQDGTKCIFNFTSSGWASLVFYVLVGLIVGLVVTAFTYCLRGSRSPNAMENRANLALGLRHRHLAKVQDWDLKSNKKPRIRYPLFVDLAKENILGVGFALFYRSIVFMLVISVISAGFLWNMSAPTAFVHSTRTSISESLAEALAHIDPPKATIPAVIISPLMNCPSQSPLDMTEPLKYFAKWRAYALGLLYGALFAVSAYFVRSQKAWNERFDAKSNTMCDFAILLQGFPESATNEVELKKWAQESVKKSGLPDIEVEGVSVGYNYGDRVDAVDEMTDRFCTAVELEMRKESGMSNDDVEEEWKKLQEMISDDRNKVRGWFEQGELKGTGQVFVCFKSNFDKDTVMEKLKENPRIFEYKDAPIQADVILSEPPDVFWQNLHTKPEEISANEKKALFEVGIWFFGINFIVFIWNKFVVMPYLSAGSSAGGPIVIIQGIIMAIINAIFGGKIWGGAYGAGYHRKDRADVWLFFVNFFITFCNTIFNLALMCYSVLVLQKEQFLRGPGYLDVFSSATNLGQESDVADRVYMMLVPGQLFTGPLNSLLTGTMLNYVLNILWAKMIYVWKCLPDPGLQFIKILLPHAPNSLDKYKITSAERGMSGPSIGLPWDYSSLLLNPFLVFMTFFMISDNCFKLCIYLALACIFNYGWSRFMHLRVQSATFYSTGRLDLVV</sequence>
<dbReference type="Proteomes" id="UP001642464">
    <property type="component" value="Unassembled WGS sequence"/>
</dbReference>
<evidence type="ECO:0000256" key="1">
    <source>
        <dbReference type="SAM" id="Phobius"/>
    </source>
</evidence>
<feature type="transmembrane region" description="Helical" evidence="1">
    <location>
        <begin position="615"/>
        <end position="634"/>
    </location>
</feature>
<keyword evidence="3" id="KW-1185">Reference proteome</keyword>
<feature type="non-terminal residue" evidence="2">
    <location>
        <position position="1"/>
    </location>
</feature>
<feature type="transmembrane region" description="Helical" evidence="1">
    <location>
        <begin position="655"/>
        <end position="681"/>
    </location>
</feature>
<organism evidence="2 3">
    <name type="scientific">Durusdinium trenchii</name>
    <dbReference type="NCBI Taxonomy" id="1381693"/>
    <lineage>
        <taxon>Eukaryota</taxon>
        <taxon>Sar</taxon>
        <taxon>Alveolata</taxon>
        <taxon>Dinophyceae</taxon>
        <taxon>Suessiales</taxon>
        <taxon>Symbiodiniaceae</taxon>
        <taxon>Durusdinium</taxon>
    </lineage>
</organism>
<accession>A0ABP0LSP7</accession>
<evidence type="ECO:0008006" key="4">
    <source>
        <dbReference type="Google" id="ProtNLM"/>
    </source>
</evidence>
<comment type="caution">
    <text evidence="2">The sequence shown here is derived from an EMBL/GenBank/DDBJ whole genome shotgun (WGS) entry which is preliminary data.</text>
</comment>
<name>A0ABP0LSP7_9DINO</name>
<feature type="transmembrane region" description="Helical" evidence="1">
    <location>
        <begin position="203"/>
        <end position="227"/>
    </location>
</feature>
<gene>
    <name evidence="2" type="ORF">SCF082_LOCUS23769</name>
</gene>
<keyword evidence="1" id="KW-0472">Membrane</keyword>
<reference evidence="2 3" key="1">
    <citation type="submission" date="2024-02" db="EMBL/GenBank/DDBJ databases">
        <authorList>
            <person name="Chen Y."/>
            <person name="Shah S."/>
            <person name="Dougan E. K."/>
            <person name="Thang M."/>
            <person name="Chan C."/>
        </authorList>
    </citation>
    <scope>NUCLEOTIDE SEQUENCE [LARGE SCALE GENOMIC DNA]</scope>
</reference>
<evidence type="ECO:0000313" key="2">
    <source>
        <dbReference type="EMBL" id="CAK9041049.1"/>
    </source>
</evidence>
<feature type="non-terminal residue" evidence="2">
    <location>
        <position position="858"/>
    </location>
</feature>
<feature type="transmembrane region" description="Helical" evidence="1">
    <location>
        <begin position="805"/>
        <end position="835"/>
    </location>
</feature>
<dbReference type="EMBL" id="CAXAMM010017391">
    <property type="protein sequence ID" value="CAK9041049.1"/>
    <property type="molecule type" value="Genomic_DNA"/>
</dbReference>
<keyword evidence="1" id="KW-1133">Transmembrane helix</keyword>
<protein>
    <recommendedName>
        <fullName evidence="4">CSC1/OSCA1-like cytosolic domain-containing protein</fullName>
    </recommendedName>
</protein>
<feature type="transmembrane region" description="Helical" evidence="1">
    <location>
        <begin position="287"/>
        <end position="307"/>
    </location>
</feature>
<keyword evidence="1" id="KW-0812">Transmembrane</keyword>
<proteinExistence type="predicted"/>